<dbReference type="FunFam" id="3.40.50.720:FF:000084">
    <property type="entry name" value="Short-chain dehydrogenase reductase"/>
    <property type="match status" value="2"/>
</dbReference>
<dbReference type="NCBIfam" id="NF005559">
    <property type="entry name" value="PRK07231.1"/>
    <property type="match status" value="2"/>
</dbReference>
<dbReference type="InterPro" id="IPR036291">
    <property type="entry name" value="NAD(P)-bd_dom_sf"/>
</dbReference>
<evidence type="ECO:0000313" key="4">
    <source>
        <dbReference type="Proteomes" id="UP000292052"/>
    </source>
</evidence>
<dbReference type="PANTHER" id="PTHR43943:SF2">
    <property type="entry name" value="DEHYDROGENASE_REDUCTASE 4"/>
    <property type="match status" value="1"/>
</dbReference>
<dbReference type="Proteomes" id="UP000292052">
    <property type="component" value="Unassembled WGS sequence"/>
</dbReference>
<evidence type="ECO:0000256" key="2">
    <source>
        <dbReference type="ARBA" id="ARBA00023002"/>
    </source>
</evidence>
<dbReference type="SUPFAM" id="SSF51735">
    <property type="entry name" value="NAD(P)-binding Rossmann-fold domains"/>
    <property type="match status" value="2"/>
</dbReference>
<organism evidence="3 4">
    <name type="scientific">Asbolus verrucosus</name>
    <name type="common">Desert ironclad beetle</name>
    <dbReference type="NCBI Taxonomy" id="1661398"/>
    <lineage>
        <taxon>Eukaryota</taxon>
        <taxon>Metazoa</taxon>
        <taxon>Ecdysozoa</taxon>
        <taxon>Arthropoda</taxon>
        <taxon>Hexapoda</taxon>
        <taxon>Insecta</taxon>
        <taxon>Pterygota</taxon>
        <taxon>Neoptera</taxon>
        <taxon>Endopterygota</taxon>
        <taxon>Coleoptera</taxon>
        <taxon>Polyphaga</taxon>
        <taxon>Cucujiformia</taxon>
        <taxon>Tenebrionidae</taxon>
        <taxon>Pimeliinae</taxon>
        <taxon>Asbolus</taxon>
    </lineage>
</organism>
<evidence type="ECO:0000256" key="1">
    <source>
        <dbReference type="ARBA" id="ARBA00006484"/>
    </source>
</evidence>
<comment type="caution">
    <text evidence="3">The sequence shown here is derived from an EMBL/GenBank/DDBJ whole genome shotgun (WGS) entry which is preliminary data.</text>
</comment>
<dbReference type="InterPro" id="IPR020904">
    <property type="entry name" value="Sc_DH/Rdtase_CS"/>
</dbReference>
<sequence>MLSLIQVSRSLRQLTNFAPKTLTITCKNMSASASPITRLSGKIAIVTASTDGIGFAIAQRLAQEGAQVVVSSRKQNNVDAAISKLKSEGLNVTGIVCHVSKADHRKKLLEVAQKLGGLDILVSNAAVNPSVAPVLDCDESSWVKIFDVNVKASFLLAKEALPLLRQKPYGRIIFVASIAGFHPFEVLGAYSVSKTALIGLTKAAAVQLARENITVNCIAPGIIQTKFSSAITETDEAKEEALSRIPMNRLGVPRDISGAAAYLASEDASYVTGETLIIAGGMPSRLIGFAIAQRLAQEGAKVILSSRKQNNVDAAVSKLKSDGLDVTGLVCHVSNPDHRKKLFEEIRTFGGLDILVSNAAVNPSMAPVLDCDESAWDKIFEVNVKAAFLLAKEALPFLRRRPGSRIIFVSSIAGFQPIEPFESLGAYSVSKTALVGLTKAAAVQLAKENITVNCVAPGIVQTKFSKILVDDDTERNKVLCKIPMNRLGLPQDISGAVAFLASEDASYITGETIIIAGGMASRL</sequence>
<protein>
    <submittedName>
        <fullName evidence="3">Dehydrogenase/reductase SDR family member 4</fullName>
    </submittedName>
</protein>
<dbReference type="GO" id="GO:0004090">
    <property type="term" value="F:carbonyl reductase (NADPH) activity"/>
    <property type="evidence" value="ECO:0007669"/>
    <property type="project" value="TreeGrafter"/>
</dbReference>
<dbReference type="AlphaFoldDB" id="A0A482VYH8"/>
<name>A0A482VYH8_ASBVE</name>
<dbReference type="STRING" id="1661398.A0A482VYH8"/>
<keyword evidence="2" id="KW-0560">Oxidoreductase</keyword>
<accession>A0A482VYH8</accession>
<gene>
    <name evidence="3" type="ORF">BDFB_003565</name>
</gene>
<dbReference type="PRINTS" id="PR00081">
    <property type="entry name" value="GDHRDH"/>
</dbReference>
<evidence type="ECO:0000313" key="3">
    <source>
        <dbReference type="EMBL" id="RZC37885.1"/>
    </source>
</evidence>
<dbReference type="Gene3D" id="3.40.50.720">
    <property type="entry name" value="NAD(P)-binding Rossmann-like Domain"/>
    <property type="match status" value="2"/>
</dbReference>
<dbReference type="PROSITE" id="PS00061">
    <property type="entry name" value="ADH_SHORT"/>
    <property type="match status" value="1"/>
</dbReference>
<dbReference type="Pfam" id="PF13561">
    <property type="entry name" value="adh_short_C2"/>
    <property type="match status" value="2"/>
</dbReference>
<proteinExistence type="inferred from homology"/>
<keyword evidence="4" id="KW-1185">Reference proteome</keyword>
<dbReference type="EMBL" id="QDEB01048317">
    <property type="protein sequence ID" value="RZC37885.1"/>
    <property type="molecule type" value="Genomic_DNA"/>
</dbReference>
<dbReference type="OrthoDB" id="1669814at2759"/>
<comment type="similarity">
    <text evidence="1">Belongs to the short-chain dehydrogenases/reductases (SDR) family.</text>
</comment>
<dbReference type="PANTHER" id="PTHR43943">
    <property type="entry name" value="DEHYDROGENASE/REDUCTASE (SDR FAMILY) MEMBER 4"/>
    <property type="match status" value="1"/>
</dbReference>
<dbReference type="PRINTS" id="PR00080">
    <property type="entry name" value="SDRFAMILY"/>
</dbReference>
<reference evidence="3 4" key="1">
    <citation type="submission" date="2017-03" db="EMBL/GenBank/DDBJ databases">
        <title>Genome of the blue death feigning beetle - Asbolus verrucosus.</title>
        <authorList>
            <person name="Rider S.D."/>
        </authorList>
    </citation>
    <scope>NUCLEOTIDE SEQUENCE [LARGE SCALE GENOMIC DNA]</scope>
    <source>
        <strain evidence="3">Butters</strain>
        <tissue evidence="3">Head and leg muscle</tissue>
    </source>
</reference>
<dbReference type="InterPro" id="IPR002347">
    <property type="entry name" value="SDR_fam"/>
</dbReference>